<keyword evidence="3 5" id="KW-1133">Transmembrane helix</keyword>
<dbReference type="GO" id="GO:0051119">
    <property type="term" value="F:sugar transmembrane transporter activity"/>
    <property type="evidence" value="ECO:0007669"/>
    <property type="project" value="InterPro"/>
</dbReference>
<protein>
    <recommendedName>
        <fullName evidence="8">Glutathione synthetase</fullName>
    </recommendedName>
</protein>
<feature type="transmembrane region" description="Helical" evidence="5">
    <location>
        <begin position="62"/>
        <end position="82"/>
    </location>
</feature>
<comment type="caution">
    <text evidence="6">The sequence shown here is derived from an EMBL/GenBank/DDBJ whole genome shotgun (WGS) entry which is preliminary data.</text>
</comment>
<dbReference type="GO" id="GO:0016020">
    <property type="term" value="C:membrane"/>
    <property type="evidence" value="ECO:0007669"/>
    <property type="project" value="UniProtKB-SubCell"/>
</dbReference>
<evidence type="ECO:0000256" key="5">
    <source>
        <dbReference type="SAM" id="Phobius"/>
    </source>
</evidence>
<proteinExistence type="predicted"/>
<dbReference type="AlphaFoldDB" id="A0A154WHD0"/>
<evidence type="ECO:0000313" key="7">
    <source>
        <dbReference type="Proteomes" id="UP000076400"/>
    </source>
</evidence>
<evidence type="ECO:0000313" key="6">
    <source>
        <dbReference type="EMBL" id="KZD12938.1"/>
    </source>
</evidence>
<dbReference type="Gene3D" id="1.20.1280.290">
    <property type="match status" value="1"/>
</dbReference>
<evidence type="ECO:0000256" key="4">
    <source>
        <dbReference type="ARBA" id="ARBA00023136"/>
    </source>
</evidence>
<keyword evidence="7" id="KW-1185">Reference proteome</keyword>
<evidence type="ECO:0008006" key="8">
    <source>
        <dbReference type="Google" id="ProtNLM"/>
    </source>
</evidence>
<accession>A0A154WHD0</accession>
<dbReference type="EMBL" id="LPXN01000001">
    <property type="protein sequence ID" value="KZD12938.1"/>
    <property type="molecule type" value="Genomic_DNA"/>
</dbReference>
<gene>
    <name evidence="6" type="ORF">AUP43_00770</name>
</gene>
<dbReference type="InterPro" id="IPR047662">
    <property type="entry name" value="SemiSWEET"/>
</dbReference>
<evidence type="ECO:0000256" key="3">
    <source>
        <dbReference type="ARBA" id="ARBA00022989"/>
    </source>
</evidence>
<keyword evidence="4 5" id="KW-0472">Membrane</keyword>
<dbReference type="InterPro" id="IPR006603">
    <property type="entry name" value="PQ-loop_rpt"/>
</dbReference>
<feature type="transmembrane region" description="Helical" evidence="5">
    <location>
        <begin position="39"/>
        <end position="56"/>
    </location>
</feature>
<name>A0A154WHD0_9PROT</name>
<keyword evidence="2 5" id="KW-0812">Transmembrane</keyword>
<dbReference type="Proteomes" id="UP000076400">
    <property type="component" value="Unassembled WGS sequence"/>
</dbReference>
<dbReference type="NCBIfam" id="NF037968">
    <property type="entry name" value="SemiSWEET_2"/>
    <property type="match status" value="1"/>
</dbReference>
<sequence length="101" mass="10916">MDIPTAIGFAAAICSTTSFAPQAWKIIKTRQTADLSLPMYVITVLGFALWLGYGAILGQWPLMLSNGLCFLLSGFILVMKLAPRRMKNRIADAVDPEAPGS</sequence>
<organism evidence="6 7">
    <name type="scientific">Oceanibaculum pacificum</name>
    <dbReference type="NCBI Taxonomy" id="580166"/>
    <lineage>
        <taxon>Bacteria</taxon>
        <taxon>Pseudomonadati</taxon>
        <taxon>Pseudomonadota</taxon>
        <taxon>Alphaproteobacteria</taxon>
        <taxon>Rhodospirillales</taxon>
        <taxon>Oceanibaculaceae</taxon>
        <taxon>Oceanibaculum</taxon>
    </lineage>
</organism>
<reference evidence="6 7" key="1">
    <citation type="submission" date="2015-12" db="EMBL/GenBank/DDBJ databases">
        <title>Genome sequence of Oceanibaculum pacificum MCCC 1A02656.</title>
        <authorList>
            <person name="Lu L."/>
            <person name="Lai Q."/>
            <person name="Shao Z."/>
            <person name="Qian P."/>
        </authorList>
    </citation>
    <scope>NUCLEOTIDE SEQUENCE [LARGE SCALE GENOMIC DNA]</scope>
    <source>
        <strain evidence="6 7">MCCC 1A02656</strain>
    </source>
</reference>
<evidence type="ECO:0000256" key="2">
    <source>
        <dbReference type="ARBA" id="ARBA00022692"/>
    </source>
</evidence>
<evidence type="ECO:0000256" key="1">
    <source>
        <dbReference type="ARBA" id="ARBA00004141"/>
    </source>
</evidence>
<comment type="subcellular location">
    <subcellularLocation>
        <location evidence="1">Membrane</location>
        <topology evidence="1">Multi-pass membrane protein</topology>
    </subcellularLocation>
</comment>
<dbReference type="Pfam" id="PF04193">
    <property type="entry name" value="PQ-loop"/>
    <property type="match status" value="1"/>
</dbReference>